<evidence type="ECO:0000259" key="6">
    <source>
        <dbReference type="Pfam" id="PF13860"/>
    </source>
</evidence>
<feature type="domain" description="FlgD Tudor-like" evidence="7">
    <location>
        <begin position="82"/>
        <end position="212"/>
    </location>
</feature>
<comment type="similarity">
    <text evidence="1 5">Belongs to the FlgD family.</text>
</comment>
<protein>
    <recommendedName>
        <fullName evidence="2 5">Basal-body rod modification protein FlgD</fullName>
    </recommendedName>
</protein>
<feature type="domain" description="FlgD/Vpr Ig-like" evidence="6">
    <location>
        <begin position="105"/>
        <end position="171"/>
    </location>
</feature>
<reference evidence="9" key="1">
    <citation type="submission" date="2019-01" db="EMBL/GenBank/DDBJ databases">
        <title>Cytophagaceae bacterium strain CAR-16.</title>
        <authorList>
            <person name="Chen W.-M."/>
        </authorList>
    </citation>
    <scope>NUCLEOTIDE SEQUENCE [LARGE SCALE GENOMIC DNA]</scope>
    <source>
        <strain evidence="9">CHR27</strain>
    </source>
</reference>
<organism evidence="8 9">
    <name type="scientific">Sphingobium fluviale</name>
    <dbReference type="NCBI Taxonomy" id="2506423"/>
    <lineage>
        <taxon>Bacteria</taxon>
        <taxon>Pseudomonadati</taxon>
        <taxon>Pseudomonadota</taxon>
        <taxon>Alphaproteobacteria</taxon>
        <taxon>Sphingomonadales</taxon>
        <taxon>Sphingomonadaceae</taxon>
        <taxon>Sphingobium</taxon>
    </lineage>
</organism>
<name>A0A4V1N3R2_9SPHN</name>
<dbReference type="RefSeq" id="WP_129403746.1">
    <property type="nucleotide sequence ID" value="NZ_SBKP01000004.1"/>
</dbReference>
<comment type="caution">
    <text evidence="8">The sequence shown here is derived from an EMBL/GenBank/DDBJ whole genome shotgun (WGS) entry which is preliminary data.</text>
</comment>
<keyword evidence="9" id="KW-1185">Reference proteome</keyword>
<evidence type="ECO:0000313" key="8">
    <source>
        <dbReference type="EMBL" id="RXR29556.1"/>
    </source>
</evidence>
<proteinExistence type="inferred from homology"/>
<evidence type="ECO:0000256" key="4">
    <source>
        <dbReference type="ARBA" id="ARBA00024746"/>
    </source>
</evidence>
<evidence type="ECO:0000256" key="5">
    <source>
        <dbReference type="RuleBase" id="RU362076"/>
    </source>
</evidence>
<dbReference type="Pfam" id="PF03963">
    <property type="entry name" value="FlgD"/>
    <property type="match status" value="1"/>
</dbReference>
<sequence length="221" mass="23146">MTANPITTSPPAPPQDGALSKLSSDYTMFLRLLTTQMQNQDPLSPMDSSQYTQQLVQYSQVEQSIQQTGALKDILARLGSQDMMQASTLIGRQAAYAGAQAGLTASTPAHWTWETDGAPASLVASIRDAAGREVERRTLSPDARGLLWDGALSTGGTAPEGGYTLALDARDANGKPVTATLSASGTVNAVNRTEDGITLTINGRTIPFSDVRNFTAAGATG</sequence>
<evidence type="ECO:0000256" key="2">
    <source>
        <dbReference type="ARBA" id="ARBA00016013"/>
    </source>
</evidence>
<dbReference type="Gene3D" id="2.30.30.910">
    <property type="match status" value="1"/>
</dbReference>
<accession>A0A4V1N3R2</accession>
<evidence type="ECO:0000313" key="9">
    <source>
        <dbReference type="Proteomes" id="UP000290958"/>
    </source>
</evidence>
<evidence type="ECO:0000256" key="3">
    <source>
        <dbReference type="ARBA" id="ARBA00022795"/>
    </source>
</evidence>
<dbReference type="Proteomes" id="UP000290958">
    <property type="component" value="Unassembled WGS sequence"/>
</dbReference>
<keyword evidence="3 5" id="KW-1005">Bacterial flagellum biogenesis</keyword>
<keyword evidence="8" id="KW-0969">Cilium</keyword>
<keyword evidence="8" id="KW-0966">Cell projection</keyword>
<comment type="function">
    <text evidence="4 5">Required for flagellar hook formation. May act as a scaffolding protein.</text>
</comment>
<evidence type="ECO:0000259" key="7">
    <source>
        <dbReference type="Pfam" id="PF13861"/>
    </source>
</evidence>
<dbReference type="OrthoDB" id="9785233at2"/>
<dbReference type="InterPro" id="IPR025963">
    <property type="entry name" value="FLgD_Tudor"/>
</dbReference>
<dbReference type="GO" id="GO:0044781">
    <property type="term" value="P:bacterial-type flagellum organization"/>
    <property type="evidence" value="ECO:0007669"/>
    <property type="project" value="UniProtKB-UniRule"/>
</dbReference>
<dbReference type="Pfam" id="PF13861">
    <property type="entry name" value="FLgD_tudor"/>
    <property type="match status" value="1"/>
</dbReference>
<dbReference type="InterPro" id="IPR005648">
    <property type="entry name" value="FlgD"/>
</dbReference>
<keyword evidence="8" id="KW-0282">Flagellum</keyword>
<dbReference type="EMBL" id="SBKP01000004">
    <property type="protein sequence ID" value="RXR29556.1"/>
    <property type="molecule type" value="Genomic_DNA"/>
</dbReference>
<dbReference type="Pfam" id="PF13860">
    <property type="entry name" value="FlgD_ig"/>
    <property type="match status" value="1"/>
</dbReference>
<evidence type="ECO:0000256" key="1">
    <source>
        <dbReference type="ARBA" id="ARBA00010577"/>
    </source>
</evidence>
<dbReference type="AlphaFoldDB" id="A0A4V1N3R2"/>
<dbReference type="Gene3D" id="2.60.40.4070">
    <property type="match status" value="1"/>
</dbReference>
<dbReference type="InterPro" id="IPR025965">
    <property type="entry name" value="FlgD/Vpr_Ig-like"/>
</dbReference>
<gene>
    <name evidence="8" type="ORF">EQG66_06300</name>
</gene>